<evidence type="ECO:0000256" key="3">
    <source>
        <dbReference type="ARBA" id="ARBA00006958"/>
    </source>
</evidence>
<dbReference type="AlphaFoldDB" id="A0A9J6CWL9"/>
<comment type="caution">
    <text evidence="10">The sequence shown here is derived from an EMBL/GenBank/DDBJ whole genome shotgun (WGS) entry which is preliminary data.</text>
</comment>
<dbReference type="GO" id="GO:0046872">
    <property type="term" value="F:metal ion binding"/>
    <property type="evidence" value="ECO:0007669"/>
    <property type="project" value="UniProtKB-KW"/>
</dbReference>
<keyword evidence="7" id="KW-0539">Nucleus</keyword>
<evidence type="ECO:0000313" key="10">
    <source>
        <dbReference type="EMBL" id="KAH7944744.1"/>
    </source>
</evidence>
<dbReference type="PANTHER" id="PTHR22930">
    <property type="match status" value="1"/>
</dbReference>
<keyword evidence="6" id="KW-0378">Hydrolase</keyword>
<evidence type="ECO:0000313" key="11">
    <source>
        <dbReference type="Proteomes" id="UP000821866"/>
    </source>
</evidence>
<reference evidence="10" key="1">
    <citation type="journal article" date="2020" name="Cell">
        <title>Large-Scale Comparative Analyses of Tick Genomes Elucidate Their Genetic Diversity and Vector Capacities.</title>
        <authorList>
            <consortium name="Tick Genome and Microbiome Consortium (TIGMIC)"/>
            <person name="Jia N."/>
            <person name="Wang J."/>
            <person name="Shi W."/>
            <person name="Du L."/>
            <person name="Sun Y."/>
            <person name="Zhan W."/>
            <person name="Jiang J.F."/>
            <person name="Wang Q."/>
            <person name="Zhang B."/>
            <person name="Ji P."/>
            <person name="Bell-Sakyi L."/>
            <person name="Cui X.M."/>
            <person name="Yuan T.T."/>
            <person name="Jiang B.G."/>
            <person name="Yang W.F."/>
            <person name="Lam T.T."/>
            <person name="Chang Q.C."/>
            <person name="Ding S.J."/>
            <person name="Wang X.J."/>
            <person name="Zhu J.G."/>
            <person name="Ruan X.D."/>
            <person name="Zhao L."/>
            <person name="Wei J.T."/>
            <person name="Ye R.Z."/>
            <person name="Que T.C."/>
            <person name="Du C.H."/>
            <person name="Zhou Y.H."/>
            <person name="Cheng J.X."/>
            <person name="Dai P.F."/>
            <person name="Guo W.B."/>
            <person name="Han X.H."/>
            <person name="Huang E.J."/>
            <person name="Li L.F."/>
            <person name="Wei W."/>
            <person name="Gao Y.C."/>
            <person name="Liu J.Z."/>
            <person name="Shao H.Z."/>
            <person name="Wang X."/>
            <person name="Wang C.C."/>
            <person name="Yang T.C."/>
            <person name="Huo Q.B."/>
            <person name="Li W."/>
            <person name="Chen H.Y."/>
            <person name="Chen S.E."/>
            <person name="Zhou L.G."/>
            <person name="Ni X.B."/>
            <person name="Tian J.H."/>
            <person name="Sheng Y."/>
            <person name="Liu T."/>
            <person name="Pan Y.S."/>
            <person name="Xia L.Y."/>
            <person name="Li J."/>
            <person name="Zhao F."/>
            <person name="Cao W.C."/>
        </authorList>
    </citation>
    <scope>NUCLEOTIDE SEQUENCE</scope>
    <source>
        <strain evidence="10">Rmic-2018</strain>
    </source>
</reference>
<reference evidence="10" key="2">
    <citation type="submission" date="2021-09" db="EMBL/GenBank/DDBJ databases">
        <authorList>
            <person name="Jia N."/>
            <person name="Wang J."/>
            <person name="Shi W."/>
            <person name="Du L."/>
            <person name="Sun Y."/>
            <person name="Zhan W."/>
            <person name="Jiang J."/>
            <person name="Wang Q."/>
            <person name="Zhang B."/>
            <person name="Ji P."/>
            <person name="Sakyi L.B."/>
            <person name="Cui X."/>
            <person name="Yuan T."/>
            <person name="Jiang B."/>
            <person name="Yang W."/>
            <person name="Lam T.T.-Y."/>
            <person name="Chang Q."/>
            <person name="Ding S."/>
            <person name="Wang X."/>
            <person name="Zhu J."/>
            <person name="Ruan X."/>
            <person name="Zhao L."/>
            <person name="Wei J."/>
            <person name="Que T."/>
            <person name="Du C."/>
            <person name="Cheng J."/>
            <person name="Dai P."/>
            <person name="Han X."/>
            <person name="Huang E."/>
            <person name="Gao Y."/>
            <person name="Liu J."/>
            <person name="Shao H."/>
            <person name="Ye R."/>
            <person name="Li L."/>
            <person name="Wei W."/>
            <person name="Wang X."/>
            <person name="Wang C."/>
            <person name="Huo Q."/>
            <person name="Li W."/>
            <person name="Guo W."/>
            <person name="Chen H."/>
            <person name="Chen S."/>
            <person name="Zhou L."/>
            <person name="Zhou L."/>
            <person name="Ni X."/>
            <person name="Tian J."/>
            <person name="Zhou Y."/>
            <person name="Sheng Y."/>
            <person name="Liu T."/>
            <person name="Pan Y."/>
            <person name="Xia L."/>
            <person name="Li J."/>
            <person name="Zhao F."/>
            <person name="Cao W."/>
        </authorList>
    </citation>
    <scope>NUCLEOTIDE SEQUENCE</scope>
    <source>
        <strain evidence="10">Rmic-2018</strain>
        <tissue evidence="10">Larvae</tissue>
    </source>
</reference>
<dbReference type="InterPro" id="IPR045249">
    <property type="entry name" value="HARBI1-like"/>
</dbReference>
<dbReference type="GO" id="GO:0005634">
    <property type="term" value="C:nucleus"/>
    <property type="evidence" value="ECO:0007669"/>
    <property type="project" value="UniProtKB-SubCell"/>
</dbReference>
<evidence type="ECO:0000256" key="8">
    <source>
        <dbReference type="SAM" id="MobiDB-lite"/>
    </source>
</evidence>
<evidence type="ECO:0000256" key="4">
    <source>
        <dbReference type="ARBA" id="ARBA00022722"/>
    </source>
</evidence>
<comment type="cofactor">
    <cofactor evidence="1">
        <name>a divalent metal cation</name>
        <dbReference type="ChEBI" id="CHEBI:60240"/>
    </cofactor>
</comment>
<dbReference type="Proteomes" id="UP000821866">
    <property type="component" value="Unassembled WGS sequence"/>
</dbReference>
<comment type="similarity">
    <text evidence="3">Belongs to the HARBI1 family.</text>
</comment>
<feature type="compositionally biased region" description="Polar residues" evidence="8">
    <location>
        <begin position="324"/>
        <end position="333"/>
    </location>
</feature>
<feature type="region of interest" description="Disordered" evidence="8">
    <location>
        <begin position="319"/>
        <end position="350"/>
    </location>
</feature>
<evidence type="ECO:0000256" key="7">
    <source>
        <dbReference type="ARBA" id="ARBA00023242"/>
    </source>
</evidence>
<sequence length="376" mass="41289">MEGEGCPESSGAGSWKAVDCGVGGEIDGRAGDVEYRVKAGGTTQYEVEKQLTKPTSSLGHNVSEQPNEPSCSAIVVCLPQYGGQHQSASFLQTGYAANKSCIRDVAGRFKVGESTHHRMMYRVMDFLLDIAPRIVTFPDDKEKLSNDFKQVSGFPDTIGCIDGNYIPVRCPACKVRSVYVNQHHYPSLTLQGICDNRKRFLDVSTGAPSKIHDAVSKKLPQLCARKYHILGDAAYPSREYLMTPNRDYGSLDASDKAFNAKLSSTRVLIENAFGELKGRFRQLQRADLTTVDNMTKFTLACCVLHNICIDNGDSPDGLVPGMHLNTQSANDPNPSGARVHSGTSREESLLRALAEVKRERLKSKMGLKRRQPQNLS</sequence>
<gene>
    <name evidence="10" type="ORF">HPB51_028539</name>
</gene>
<dbReference type="VEuPathDB" id="VectorBase:LOC119162076"/>
<keyword evidence="4" id="KW-0540">Nuclease</keyword>
<evidence type="ECO:0000256" key="5">
    <source>
        <dbReference type="ARBA" id="ARBA00022723"/>
    </source>
</evidence>
<comment type="subcellular location">
    <subcellularLocation>
        <location evidence="2">Nucleus</location>
    </subcellularLocation>
</comment>
<dbReference type="InterPro" id="IPR027806">
    <property type="entry name" value="HARBI1_dom"/>
</dbReference>
<evidence type="ECO:0000256" key="6">
    <source>
        <dbReference type="ARBA" id="ARBA00022801"/>
    </source>
</evidence>
<protein>
    <recommendedName>
        <fullName evidence="9">DDE Tnp4 domain-containing protein</fullName>
    </recommendedName>
</protein>
<organism evidence="10 11">
    <name type="scientific">Rhipicephalus microplus</name>
    <name type="common">Cattle tick</name>
    <name type="synonym">Boophilus microplus</name>
    <dbReference type="NCBI Taxonomy" id="6941"/>
    <lineage>
        <taxon>Eukaryota</taxon>
        <taxon>Metazoa</taxon>
        <taxon>Ecdysozoa</taxon>
        <taxon>Arthropoda</taxon>
        <taxon>Chelicerata</taxon>
        <taxon>Arachnida</taxon>
        <taxon>Acari</taxon>
        <taxon>Parasitiformes</taxon>
        <taxon>Ixodida</taxon>
        <taxon>Ixodoidea</taxon>
        <taxon>Ixodidae</taxon>
        <taxon>Rhipicephalinae</taxon>
        <taxon>Rhipicephalus</taxon>
        <taxon>Boophilus</taxon>
    </lineage>
</organism>
<dbReference type="EMBL" id="JABSTU010005321">
    <property type="protein sequence ID" value="KAH7944744.1"/>
    <property type="molecule type" value="Genomic_DNA"/>
</dbReference>
<keyword evidence="11" id="KW-1185">Reference proteome</keyword>
<dbReference type="GO" id="GO:0016787">
    <property type="term" value="F:hydrolase activity"/>
    <property type="evidence" value="ECO:0007669"/>
    <property type="project" value="UniProtKB-KW"/>
</dbReference>
<proteinExistence type="inferred from homology"/>
<dbReference type="GO" id="GO:0004518">
    <property type="term" value="F:nuclease activity"/>
    <property type="evidence" value="ECO:0007669"/>
    <property type="project" value="UniProtKB-KW"/>
</dbReference>
<evidence type="ECO:0000256" key="2">
    <source>
        <dbReference type="ARBA" id="ARBA00004123"/>
    </source>
</evidence>
<dbReference type="Pfam" id="PF13359">
    <property type="entry name" value="DDE_Tnp_4"/>
    <property type="match status" value="1"/>
</dbReference>
<accession>A0A9J6CWL9</accession>
<feature type="domain" description="DDE Tnp4" evidence="9">
    <location>
        <begin position="161"/>
        <end position="306"/>
    </location>
</feature>
<name>A0A9J6CWL9_RHIMP</name>
<keyword evidence="5" id="KW-0479">Metal-binding</keyword>
<evidence type="ECO:0000256" key="1">
    <source>
        <dbReference type="ARBA" id="ARBA00001968"/>
    </source>
</evidence>
<dbReference type="PANTHER" id="PTHR22930:SF85">
    <property type="entry name" value="GH03217P-RELATED"/>
    <property type="match status" value="1"/>
</dbReference>
<evidence type="ECO:0000259" key="9">
    <source>
        <dbReference type="Pfam" id="PF13359"/>
    </source>
</evidence>